<name>A0A7J6MZL2_PERCH</name>
<keyword evidence="3" id="KW-1185">Reference proteome</keyword>
<proteinExistence type="predicted"/>
<evidence type="ECO:0000313" key="3">
    <source>
        <dbReference type="Proteomes" id="UP000591131"/>
    </source>
</evidence>
<comment type="caution">
    <text evidence="2">The sequence shown here is derived from an EMBL/GenBank/DDBJ whole genome shotgun (WGS) entry which is preliminary data.</text>
</comment>
<protein>
    <submittedName>
        <fullName evidence="2">Uncharacterized protein</fullName>
    </submittedName>
</protein>
<sequence length="396" mass="45597">MVRGSYNLAVDLMALDKTMDAVGVDKPLRRVVLDFIGRREPVELDFGHYTKCWQCCKIKDSWWRQNVISRKQIAVDELRKEVYSVEEIEFSDLDDDYGRKRRGDFSFSDNDDDDSLDLDDDDDDDILIRIAAAARASEARDRAAFEAFCFPLDDPEMSYRKWGLHFIKTRDEELVIEDLDEVLAHITCFDGKIYACAGCEPHPVFVEYSPQTKTWRTLGAGPQIVSDFDVIRNYEGKLQYVFATDDDSTVFIVDEDGDIKGRYVSGEPVRMVRFITPVTICVMDCCMGIEIVLMRLDTIREALAAPPVEPDQNRDETYFLKKFNQQRRVLEEREEAREKEVIENAQSTSRDDDDVEGKELFCLRYGPLESYEYRVSPCGHVIACDGSRGDISVVYQ</sequence>
<feature type="region of interest" description="Disordered" evidence="1">
    <location>
        <begin position="334"/>
        <end position="353"/>
    </location>
</feature>
<accession>A0A7J6MZL2</accession>
<dbReference type="OrthoDB" id="10313694at2759"/>
<dbReference type="Proteomes" id="UP000591131">
    <property type="component" value="Unassembled WGS sequence"/>
</dbReference>
<evidence type="ECO:0000313" key="2">
    <source>
        <dbReference type="EMBL" id="KAF4676291.1"/>
    </source>
</evidence>
<dbReference type="AlphaFoldDB" id="A0A7J6MZL2"/>
<evidence type="ECO:0000256" key="1">
    <source>
        <dbReference type="SAM" id="MobiDB-lite"/>
    </source>
</evidence>
<dbReference type="EMBL" id="JAAPAO010000036">
    <property type="protein sequence ID" value="KAF4676291.1"/>
    <property type="molecule type" value="Genomic_DNA"/>
</dbReference>
<gene>
    <name evidence="2" type="ORF">FOL47_006447</name>
</gene>
<organism evidence="2 3">
    <name type="scientific">Perkinsus chesapeaki</name>
    <name type="common">Clam parasite</name>
    <name type="synonym">Perkinsus andrewsi</name>
    <dbReference type="NCBI Taxonomy" id="330153"/>
    <lineage>
        <taxon>Eukaryota</taxon>
        <taxon>Sar</taxon>
        <taxon>Alveolata</taxon>
        <taxon>Perkinsozoa</taxon>
        <taxon>Perkinsea</taxon>
        <taxon>Perkinsida</taxon>
        <taxon>Perkinsidae</taxon>
        <taxon>Perkinsus</taxon>
    </lineage>
</organism>
<reference evidence="2 3" key="1">
    <citation type="submission" date="2020-04" db="EMBL/GenBank/DDBJ databases">
        <title>Perkinsus chesapeaki whole genome sequence.</title>
        <authorList>
            <person name="Bogema D.R."/>
        </authorList>
    </citation>
    <scope>NUCLEOTIDE SEQUENCE [LARGE SCALE GENOMIC DNA]</scope>
    <source>
        <strain evidence="2">ATCC PRA-425</strain>
    </source>
</reference>